<dbReference type="GO" id="GO:0016020">
    <property type="term" value="C:membrane"/>
    <property type="evidence" value="ECO:0007669"/>
    <property type="project" value="InterPro"/>
</dbReference>
<comment type="caution">
    <text evidence="3">The sequence shown here is derived from an EMBL/GenBank/DDBJ whole genome shotgun (WGS) entry which is preliminary data.</text>
</comment>
<dbReference type="RefSeq" id="WP_183972508.1">
    <property type="nucleotide sequence ID" value="NZ_JACIBY010000003.1"/>
</dbReference>
<keyword evidence="4" id="KW-1185">Reference proteome</keyword>
<feature type="transmembrane region" description="Helical" evidence="1">
    <location>
        <begin position="100"/>
        <end position="122"/>
    </location>
</feature>
<keyword evidence="3" id="KW-0808">Transferase</keyword>
<gene>
    <name evidence="3" type="ORF">FHS57_001726</name>
</gene>
<keyword evidence="1" id="KW-1133">Transmembrane helix</keyword>
<dbReference type="Proteomes" id="UP000541352">
    <property type="component" value="Unassembled WGS sequence"/>
</dbReference>
<protein>
    <submittedName>
        <fullName evidence="3">Sensor histidine kinase YesM</fullName>
    </submittedName>
</protein>
<reference evidence="3 4" key="1">
    <citation type="submission" date="2020-08" db="EMBL/GenBank/DDBJ databases">
        <title>Genomic Encyclopedia of Type Strains, Phase IV (KMG-IV): sequencing the most valuable type-strain genomes for metagenomic binning, comparative biology and taxonomic classification.</title>
        <authorList>
            <person name="Goeker M."/>
        </authorList>
    </citation>
    <scope>NUCLEOTIDE SEQUENCE [LARGE SCALE GENOMIC DNA]</scope>
    <source>
        <strain evidence="3 4">DSM 17976</strain>
    </source>
</reference>
<feature type="transmembrane region" description="Helical" evidence="1">
    <location>
        <begin position="134"/>
        <end position="156"/>
    </location>
</feature>
<keyword evidence="1" id="KW-0812">Transmembrane</keyword>
<dbReference type="InterPro" id="IPR050640">
    <property type="entry name" value="Bact_2-comp_sensor_kinase"/>
</dbReference>
<keyword evidence="3" id="KW-0418">Kinase</keyword>
<feature type="transmembrane region" description="Helical" evidence="1">
    <location>
        <begin position="68"/>
        <end position="88"/>
    </location>
</feature>
<proteinExistence type="predicted"/>
<dbReference type="SUPFAM" id="SSF55874">
    <property type="entry name" value="ATPase domain of HSP90 chaperone/DNA topoisomerase II/histidine kinase"/>
    <property type="match status" value="1"/>
</dbReference>
<evidence type="ECO:0000313" key="4">
    <source>
        <dbReference type="Proteomes" id="UP000541352"/>
    </source>
</evidence>
<dbReference type="EMBL" id="JACIBY010000003">
    <property type="protein sequence ID" value="MBB3837729.1"/>
    <property type="molecule type" value="Genomic_DNA"/>
</dbReference>
<organism evidence="3 4">
    <name type="scientific">Runella defluvii</name>
    <dbReference type="NCBI Taxonomy" id="370973"/>
    <lineage>
        <taxon>Bacteria</taxon>
        <taxon>Pseudomonadati</taxon>
        <taxon>Bacteroidota</taxon>
        <taxon>Cytophagia</taxon>
        <taxon>Cytophagales</taxon>
        <taxon>Spirosomataceae</taxon>
        <taxon>Runella</taxon>
    </lineage>
</organism>
<dbReference type="Gene3D" id="3.30.565.10">
    <property type="entry name" value="Histidine kinase-like ATPase, C-terminal domain"/>
    <property type="match status" value="1"/>
</dbReference>
<evidence type="ECO:0000256" key="1">
    <source>
        <dbReference type="SAM" id="Phobius"/>
    </source>
</evidence>
<name>A0A7W5ZIZ5_9BACT</name>
<dbReference type="PANTHER" id="PTHR34220">
    <property type="entry name" value="SENSOR HISTIDINE KINASE YPDA"/>
    <property type="match status" value="1"/>
</dbReference>
<dbReference type="PANTHER" id="PTHR34220:SF7">
    <property type="entry name" value="SENSOR HISTIDINE KINASE YPDA"/>
    <property type="match status" value="1"/>
</dbReference>
<keyword evidence="1" id="KW-0472">Membrane</keyword>
<dbReference type="GO" id="GO:0000155">
    <property type="term" value="F:phosphorelay sensor kinase activity"/>
    <property type="evidence" value="ECO:0007669"/>
    <property type="project" value="InterPro"/>
</dbReference>
<dbReference type="AlphaFoldDB" id="A0A7W5ZIZ5"/>
<evidence type="ECO:0000313" key="3">
    <source>
        <dbReference type="EMBL" id="MBB3837729.1"/>
    </source>
</evidence>
<accession>A0A7W5ZIZ5</accession>
<dbReference type="Pfam" id="PF06580">
    <property type="entry name" value="His_kinase"/>
    <property type="match status" value="1"/>
</dbReference>
<dbReference type="InterPro" id="IPR036890">
    <property type="entry name" value="HATPase_C_sf"/>
</dbReference>
<sequence>MTSTTTLSLPVPPGTKQIRWRQVLVVVTHIFFWACFIFLPFLLIQSQQQANALASSQLKLSQEEKDRIWQTIFYFSQFFSVLLFYTNSEILLPRLFKKRGLGVYILVIVLALILVLTITYFFRYWMWGMPPQTWFSYTTFYSLISAFGISTCFRLLGDYQREHRLQNEQEKVRLQSELSFLRSQISPHFMFNLMNSLAALARKKSDLLEPMIVKMSDLLRYMLYDSDDSKIPLDKEINYLKSYVELQQLRFGNKVKVDMVFDTSYNNLALEPMLLIPFVENAFKHGTGLIREPFIQIMLVSGDNKIRFKVQNRYNSDFVEAKDNSSGIGLANVKRRLELLYPETHTLQISKDKAMFVTDLEIVLK</sequence>
<dbReference type="InterPro" id="IPR010559">
    <property type="entry name" value="Sig_transdc_His_kin_internal"/>
</dbReference>
<feature type="transmembrane region" description="Helical" evidence="1">
    <location>
        <begin position="23"/>
        <end position="44"/>
    </location>
</feature>
<feature type="domain" description="Signal transduction histidine kinase internal region" evidence="2">
    <location>
        <begin position="177"/>
        <end position="254"/>
    </location>
</feature>
<evidence type="ECO:0000259" key="2">
    <source>
        <dbReference type="Pfam" id="PF06580"/>
    </source>
</evidence>